<dbReference type="GO" id="GO:0016787">
    <property type="term" value="F:hydrolase activity"/>
    <property type="evidence" value="ECO:0007669"/>
    <property type="project" value="UniProtKB-KW"/>
</dbReference>
<evidence type="ECO:0000259" key="1">
    <source>
        <dbReference type="Pfam" id="PF07819"/>
    </source>
</evidence>
<dbReference type="EMBL" id="JBBKZS010000046">
    <property type="protein sequence ID" value="MEJ8859977.1"/>
    <property type="molecule type" value="Genomic_DNA"/>
</dbReference>
<keyword evidence="3" id="KW-1185">Reference proteome</keyword>
<dbReference type="SUPFAM" id="SSF53474">
    <property type="entry name" value="alpha/beta-Hydrolases"/>
    <property type="match status" value="1"/>
</dbReference>
<feature type="domain" description="GPI inositol-deacylase PGAP1-like alpha/beta" evidence="1">
    <location>
        <begin position="95"/>
        <end position="149"/>
    </location>
</feature>
<dbReference type="Proteomes" id="UP001367030">
    <property type="component" value="Unassembled WGS sequence"/>
</dbReference>
<evidence type="ECO:0000313" key="2">
    <source>
        <dbReference type="EMBL" id="MEJ8859977.1"/>
    </source>
</evidence>
<evidence type="ECO:0000313" key="3">
    <source>
        <dbReference type="Proteomes" id="UP001367030"/>
    </source>
</evidence>
<sequence length="249" mass="26582">MLLKPPSKWLLLAEGRALWEAGAALALWPLLQSAPRGDGHSVLVLPGLVADDMSTEILRQHLGGRGYDVHGWGQGRNLGPRRGVEARMREQLARLYADSGHKVSLIGWSLGGVYARLLAIHAPHMVRNVITLGSPLGGDPKATNAWQVYRAVSGDRGEDTARLAEVAQVPAMPATSIYSRSDGVVAWRSSITPAGPCSENIEVVASHLGLGAHPAVLYALADRLAQAEGSWKPFNGTKFGPLAFPTPRT</sequence>
<dbReference type="RefSeq" id="WP_340340009.1">
    <property type="nucleotide sequence ID" value="NZ_JBBKZS010000046.1"/>
</dbReference>
<dbReference type="InterPro" id="IPR029058">
    <property type="entry name" value="AB_hydrolase_fold"/>
</dbReference>
<dbReference type="InterPro" id="IPR012908">
    <property type="entry name" value="PGAP1-ab_dom-like"/>
</dbReference>
<protein>
    <submittedName>
        <fullName evidence="2">Alpha/beta hydrolase</fullName>
    </submittedName>
</protein>
<accession>A0ABU8XJD3</accession>
<dbReference type="Pfam" id="PF07819">
    <property type="entry name" value="PGAP1"/>
    <property type="match status" value="1"/>
</dbReference>
<organism evidence="2 3">
    <name type="scientific">Variovorax robiniae</name>
    <dbReference type="NCBI Taxonomy" id="1836199"/>
    <lineage>
        <taxon>Bacteria</taxon>
        <taxon>Pseudomonadati</taxon>
        <taxon>Pseudomonadota</taxon>
        <taxon>Betaproteobacteria</taxon>
        <taxon>Burkholderiales</taxon>
        <taxon>Comamonadaceae</taxon>
        <taxon>Variovorax</taxon>
    </lineage>
</organism>
<dbReference type="Gene3D" id="3.40.50.1820">
    <property type="entry name" value="alpha/beta hydrolase"/>
    <property type="match status" value="1"/>
</dbReference>
<keyword evidence="2" id="KW-0378">Hydrolase</keyword>
<name>A0ABU8XJD3_9BURK</name>
<gene>
    <name evidence="2" type="ORF">WKW79_35890</name>
</gene>
<proteinExistence type="predicted"/>
<comment type="caution">
    <text evidence="2">The sequence shown here is derived from an EMBL/GenBank/DDBJ whole genome shotgun (WGS) entry which is preliminary data.</text>
</comment>
<reference evidence="2 3" key="1">
    <citation type="submission" date="2024-03" db="EMBL/GenBank/DDBJ databases">
        <title>Novel species of the genus Variovorax.</title>
        <authorList>
            <person name="Liu Q."/>
            <person name="Xin Y.-H."/>
        </authorList>
    </citation>
    <scope>NUCLEOTIDE SEQUENCE [LARGE SCALE GENOMIC DNA]</scope>
    <source>
        <strain evidence="2 3">KACC 18901</strain>
    </source>
</reference>